<dbReference type="HOGENOM" id="CLU_056349_2_0_0"/>
<dbReference type="InterPro" id="IPR003607">
    <property type="entry name" value="HD/PDEase_dom"/>
</dbReference>
<keyword evidence="6" id="KW-1185">Reference proteome</keyword>
<dbReference type="PANTHER" id="PTHR37294:SF1">
    <property type="entry name" value="3'-5' EXORIBONUCLEASE YHAM"/>
    <property type="match status" value="1"/>
</dbReference>
<dbReference type="CDD" id="cd04492">
    <property type="entry name" value="YhaM_OBF_like"/>
    <property type="match status" value="1"/>
</dbReference>
<dbReference type="AlphaFoldDB" id="Q1IIK6"/>
<evidence type="ECO:0000256" key="2">
    <source>
        <dbReference type="SAM" id="MobiDB-lite"/>
    </source>
</evidence>
<dbReference type="InterPro" id="IPR012340">
    <property type="entry name" value="NA-bd_OB-fold"/>
</dbReference>
<evidence type="ECO:0000313" key="5">
    <source>
        <dbReference type="EMBL" id="ABF43294.1"/>
    </source>
</evidence>
<sequence length="375" mass="42897">MKEFYICNCVQQENKVITSQFVVVSKQIKAKKNGEPYLALTLGDRSGSVDAKMWDNVEEFLNAFEQDDFVKVKGLINKYNNRWQLTIHKIRKMGDSEVDFSDYLPKTSKDIDQLWAKLGEFVETMQQPQLKQLLKLFMADEEISKAYRDAPAAKTLHHAYIGGLLDHVVSLFSSCDLIVRNYPMVNRDLLFTGVFLHDIGKIHELTYARSFGYSTAGQLLGHMIIELEMLQKKLALIPDFPPELKILIEHLIISHHGEYEFGSPKLPMFPEALMLHYMDDLDSKMEAMRAQFERESENESPWTSYNSSLARPLLNSRKFLEKPNPVEEPEPAPEEKPEFETETMAATAAATEPDSVSQKSLLDLQSHFAAKKNSI</sequence>
<dbReference type="InterPro" id="IPR004365">
    <property type="entry name" value="NA-bd_OB_tRNA"/>
</dbReference>
<dbReference type="eggNOG" id="COG3481">
    <property type="taxonomic scope" value="Bacteria"/>
</dbReference>
<dbReference type="KEGG" id="aba:Acid345_4294"/>
<protein>
    <submittedName>
        <fullName evidence="5">Metal dependent phosphohydrolase</fullName>
    </submittedName>
</protein>
<dbReference type="RefSeq" id="WP_011525091.1">
    <property type="nucleotide sequence ID" value="NC_008009.1"/>
</dbReference>
<evidence type="ECO:0000256" key="1">
    <source>
        <dbReference type="ARBA" id="ARBA00022801"/>
    </source>
</evidence>
<name>Q1IIK6_KORVE</name>
<proteinExistence type="predicted"/>
<feature type="compositionally biased region" description="Low complexity" evidence="2">
    <location>
        <begin position="342"/>
        <end position="352"/>
    </location>
</feature>
<reference evidence="5 6" key="1">
    <citation type="journal article" date="2009" name="Appl. Environ. Microbiol.">
        <title>Three genomes from the phylum Acidobacteria provide insight into the lifestyles of these microorganisms in soils.</title>
        <authorList>
            <person name="Ward N.L."/>
            <person name="Challacombe J.F."/>
            <person name="Janssen P.H."/>
            <person name="Henrissat B."/>
            <person name="Coutinho P.M."/>
            <person name="Wu M."/>
            <person name="Xie G."/>
            <person name="Haft D.H."/>
            <person name="Sait M."/>
            <person name="Badger J."/>
            <person name="Barabote R.D."/>
            <person name="Bradley B."/>
            <person name="Brettin T.S."/>
            <person name="Brinkac L.M."/>
            <person name="Bruce D."/>
            <person name="Creasy T."/>
            <person name="Daugherty S.C."/>
            <person name="Davidsen T.M."/>
            <person name="DeBoy R.T."/>
            <person name="Detter J.C."/>
            <person name="Dodson R.J."/>
            <person name="Durkin A.S."/>
            <person name="Ganapathy A."/>
            <person name="Gwinn-Giglio M."/>
            <person name="Han C.S."/>
            <person name="Khouri H."/>
            <person name="Kiss H."/>
            <person name="Kothari S.P."/>
            <person name="Madupu R."/>
            <person name="Nelson K.E."/>
            <person name="Nelson W.C."/>
            <person name="Paulsen I."/>
            <person name="Penn K."/>
            <person name="Ren Q."/>
            <person name="Rosovitz M.J."/>
            <person name="Selengut J.D."/>
            <person name="Shrivastava S."/>
            <person name="Sullivan S.A."/>
            <person name="Tapia R."/>
            <person name="Thompson L.S."/>
            <person name="Watkins K.L."/>
            <person name="Yang Q."/>
            <person name="Yu C."/>
            <person name="Zafar N."/>
            <person name="Zhou L."/>
            <person name="Kuske C.R."/>
        </authorList>
    </citation>
    <scope>NUCLEOTIDE SEQUENCE [LARGE SCALE GENOMIC DNA]</scope>
    <source>
        <strain evidence="5 6">Ellin345</strain>
    </source>
</reference>
<evidence type="ECO:0000259" key="3">
    <source>
        <dbReference type="Pfam" id="PF01336"/>
    </source>
</evidence>
<dbReference type="CDD" id="cd00077">
    <property type="entry name" value="HDc"/>
    <property type="match status" value="1"/>
</dbReference>
<dbReference type="STRING" id="204669.Acid345_4294"/>
<dbReference type="OrthoDB" id="9778453at2"/>
<dbReference type="GO" id="GO:0003676">
    <property type="term" value="F:nucleic acid binding"/>
    <property type="evidence" value="ECO:0007669"/>
    <property type="project" value="InterPro"/>
</dbReference>
<dbReference type="Proteomes" id="UP000002432">
    <property type="component" value="Chromosome"/>
</dbReference>
<dbReference type="InterPro" id="IPR006674">
    <property type="entry name" value="HD_domain"/>
</dbReference>
<evidence type="ECO:0000259" key="4">
    <source>
        <dbReference type="Pfam" id="PF01966"/>
    </source>
</evidence>
<dbReference type="GO" id="GO:0016787">
    <property type="term" value="F:hydrolase activity"/>
    <property type="evidence" value="ECO:0007669"/>
    <property type="project" value="UniProtKB-KW"/>
</dbReference>
<dbReference type="Pfam" id="PF01336">
    <property type="entry name" value="tRNA_anti-codon"/>
    <property type="match status" value="1"/>
</dbReference>
<dbReference type="PANTHER" id="PTHR37294">
    <property type="entry name" value="3'-5' EXORIBONUCLEASE YHAM"/>
    <property type="match status" value="1"/>
</dbReference>
<organism evidence="5 6">
    <name type="scientific">Koribacter versatilis (strain Ellin345)</name>
    <dbReference type="NCBI Taxonomy" id="204669"/>
    <lineage>
        <taxon>Bacteria</taxon>
        <taxon>Pseudomonadati</taxon>
        <taxon>Acidobacteriota</taxon>
        <taxon>Terriglobia</taxon>
        <taxon>Terriglobales</taxon>
        <taxon>Candidatus Korobacteraceae</taxon>
        <taxon>Candidatus Korobacter</taxon>
    </lineage>
</organism>
<dbReference type="SUPFAM" id="SSF50249">
    <property type="entry name" value="Nucleic acid-binding proteins"/>
    <property type="match status" value="1"/>
</dbReference>
<feature type="domain" description="OB" evidence="3">
    <location>
        <begin position="24"/>
        <end position="91"/>
    </location>
</feature>
<evidence type="ECO:0000313" key="6">
    <source>
        <dbReference type="Proteomes" id="UP000002432"/>
    </source>
</evidence>
<dbReference type="EnsemblBacteria" id="ABF43294">
    <property type="protein sequence ID" value="ABF43294"/>
    <property type="gene ID" value="Acid345_4294"/>
</dbReference>
<keyword evidence="1" id="KW-0378">Hydrolase</keyword>
<dbReference type="Gene3D" id="1.10.3210.10">
    <property type="entry name" value="Hypothetical protein af1432"/>
    <property type="match status" value="1"/>
</dbReference>
<dbReference type="EMBL" id="CP000360">
    <property type="protein sequence ID" value="ABF43294.1"/>
    <property type="molecule type" value="Genomic_DNA"/>
</dbReference>
<feature type="region of interest" description="Disordered" evidence="2">
    <location>
        <begin position="319"/>
        <end position="358"/>
    </location>
</feature>
<dbReference type="SUPFAM" id="SSF109604">
    <property type="entry name" value="HD-domain/PDEase-like"/>
    <property type="match status" value="1"/>
</dbReference>
<feature type="domain" description="HD" evidence="4">
    <location>
        <begin position="167"/>
        <end position="282"/>
    </location>
</feature>
<gene>
    <name evidence="5" type="ordered locus">Acid345_4294</name>
</gene>
<dbReference type="Pfam" id="PF01966">
    <property type="entry name" value="HD"/>
    <property type="match status" value="1"/>
</dbReference>
<dbReference type="InterPro" id="IPR050798">
    <property type="entry name" value="YhaM_exoribonuc/phosphodiest"/>
</dbReference>
<accession>Q1IIK6</accession>
<dbReference type="GO" id="GO:0031125">
    <property type="term" value="P:rRNA 3'-end processing"/>
    <property type="evidence" value="ECO:0007669"/>
    <property type="project" value="TreeGrafter"/>
</dbReference>
<dbReference type="Gene3D" id="2.40.50.140">
    <property type="entry name" value="Nucleic acid-binding proteins"/>
    <property type="match status" value="1"/>
</dbReference>